<dbReference type="AlphaFoldDB" id="F0QU78"/>
<dbReference type="InterPro" id="IPR036390">
    <property type="entry name" value="WH_DNA-bd_sf"/>
</dbReference>
<evidence type="ECO:0000313" key="3">
    <source>
        <dbReference type="EMBL" id="ADY00618.1"/>
    </source>
</evidence>
<dbReference type="InterPro" id="IPR013603">
    <property type="entry name" value="TRASH_TR_C_prok"/>
</dbReference>
<dbReference type="PRINTS" id="PR00033">
    <property type="entry name" value="HTHASNC"/>
</dbReference>
<dbReference type="KEGG" id="vmo:VMUT_0406"/>
<name>F0QU78_VULM7</name>
<evidence type="ECO:0000259" key="2">
    <source>
        <dbReference type="SMART" id="SM00746"/>
    </source>
</evidence>
<dbReference type="SMART" id="SM00746">
    <property type="entry name" value="TRASH"/>
    <property type="match status" value="1"/>
</dbReference>
<dbReference type="PANTHER" id="PTHR30154">
    <property type="entry name" value="LEUCINE-RESPONSIVE REGULATORY PROTEIN"/>
    <property type="match status" value="1"/>
</dbReference>
<reference evidence="3 4" key="1">
    <citation type="journal article" date="2011" name="J. Bacteriol.">
        <title>Complete genome sequence of 'Vulcanisaeta moutnovskia' strain 768-28, a novel member of the hyperthermophilic crenarchaeal genus vulcanisaeta.</title>
        <authorList>
            <person name="Gumerov V.M."/>
            <person name="Mardanov A.V."/>
            <person name="Beletsky A.V."/>
            <person name="Prokofeva M.I."/>
            <person name="Bonch-Osmolovskaya E.A."/>
            <person name="Ravin N.V."/>
            <person name="Skryabin K.G."/>
        </authorList>
    </citation>
    <scope>NUCLEOTIDE SEQUENCE [LARGE SCALE GENOMIC DNA]</scope>
    <source>
        <strain evidence="3 4">768-28</strain>
    </source>
</reference>
<dbReference type="Pfam" id="PF13412">
    <property type="entry name" value="HTH_24"/>
    <property type="match status" value="1"/>
</dbReference>
<dbReference type="eggNOG" id="arCOG01585">
    <property type="taxonomic scope" value="Archaea"/>
</dbReference>
<keyword evidence="4" id="KW-1185">Reference proteome</keyword>
<dbReference type="SMART" id="SM00347">
    <property type="entry name" value="HTH_MARR"/>
    <property type="match status" value="1"/>
</dbReference>
<feature type="domain" description="TRASH" evidence="2">
    <location>
        <begin position="134"/>
        <end position="169"/>
    </location>
</feature>
<dbReference type="EMBL" id="CP002529">
    <property type="protein sequence ID" value="ADY00618.1"/>
    <property type="molecule type" value="Genomic_DNA"/>
</dbReference>
<proteinExistence type="predicted"/>
<dbReference type="HOGENOM" id="CLU_091233_4_1_2"/>
<feature type="domain" description="HTH marR-type" evidence="1">
    <location>
        <begin position="4"/>
        <end position="90"/>
    </location>
</feature>
<dbReference type="InterPro" id="IPR000485">
    <property type="entry name" value="AsnC-type_HTH_dom"/>
</dbReference>
<sequence>MMAHETIAVNLTEIEYRVLSILRENARTSVSEIADRLGVSRATVSRAIRSLINKGIRFTVDVPENSPKAFIITSKSQPELGECYRLVDDKYLVIISARDYNELIRLIDGVDGRVKVFIALGQVTKRAVPIGLVCDYCGGPISVPIIYRRGRRTYYLCCETCLRELKKKLSRSNKNKADAP</sequence>
<dbReference type="Gene3D" id="1.10.10.10">
    <property type="entry name" value="Winged helix-like DNA-binding domain superfamily/Winged helix DNA-binding domain"/>
    <property type="match status" value="1"/>
</dbReference>
<dbReference type="Proteomes" id="UP000007485">
    <property type="component" value="Chromosome"/>
</dbReference>
<gene>
    <name evidence="3" type="ordered locus">VMUT_0406</name>
</gene>
<dbReference type="InterPro" id="IPR000835">
    <property type="entry name" value="HTH_MarR-typ"/>
</dbReference>
<evidence type="ECO:0000259" key="1">
    <source>
        <dbReference type="SMART" id="SM00347"/>
    </source>
</evidence>
<accession>F0QU78</accession>
<dbReference type="InterPro" id="IPR011991">
    <property type="entry name" value="ArsR-like_HTH"/>
</dbReference>
<protein>
    <submittedName>
        <fullName evidence="3">Transcriptional regulator, TrmB</fullName>
    </submittedName>
</protein>
<dbReference type="InterPro" id="IPR011017">
    <property type="entry name" value="TRASH_dom"/>
</dbReference>
<dbReference type="PANTHER" id="PTHR30154:SF34">
    <property type="entry name" value="TRANSCRIPTIONAL REGULATOR AZLB"/>
    <property type="match status" value="1"/>
</dbReference>
<dbReference type="Pfam" id="PF08394">
    <property type="entry name" value="Arc_trans_TRASH"/>
    <property type="match status" value="1"/>
</dbReference>
<dbReference type="GO" id="GO:0043565">
    <property type="term" value="F:sequence-specific DNA binding"/>
    <property type="evidence" value="ECO:0007669"/>
    <property type="project" value="InterPro"/>
</dbReference>
<dbReference type="InterPro" id="IPR036388">
    <property type="entry name" value="WH-like_DNA-bd_sf"/>
</dbReference>
<dbReference type="CDD" id="cd00090">
    <property type="entry name" value="HTH_ARSR"/>
    <property type="match status" value="1"/>
</dbReference>
<dbReference type="GO" id="GO:0003700">
    <property type="term" value="F:DNA-binding transcription factor activity"/>
    <property type="evidence" value="ECO:0007669"/>
    <property type="project" value="InterPro"/>
</dbReference>
<organism evidence="3 4">
    <name type="scientific">Vulcanisaeta moutnovskia (strain 768-28)</name>
    <dbReference type="NCBI Taxonomy" id="985053"/>
    <lineage>
        <taxon>Archaea</taxon>
        <taxon>Thermoproteota</taxon>
        <taxon>Thermoprotei</taxon>
        <taxon>Thermoproteales</taxon>
        <taxon>Thermoproteaceae</taxon>
        <taxon>Vulcanisaeta</taxon>
    </lineage>
</organism>
<dbReference type="GO" id="GO:0043200">
    <property type="term" value="P:response to amino acid"/>
    <property type="evidence" value="ECO:0007669"/>
    <property type="project" value="TreeGrafter"/>
</dbReference>
<dbReference type="STRING" id="985053.VMUT_0406"/>
<dbReference type="SUPFAM" id="SSF46785">
    <property type="entry name" value="Winged helix' DNA-binding domain"/>
    <property type="match status" value="1"/>
</dbReference>
<dbReference type="GO" id="GO:0005829">
    <property type="term" value="C:cytosol"/>
    <property type="evidence" value="ECO:0007669"/>
    <property type="project" value="TreeGrafter"/>
</dbReference>
<evidence type="ECO:0000313" key="4">
    <source>
        <dbReference type="Proteomes" id="UP000007485"/>
    </source>
</evidence>